<feature type="region of interest" description="Disordered" evidence="1">
    <location>
        <begin position="1"/>
        <end position="20"/>
    </location>
</feature>
<evidence type="ECO:0000256" key="1">
    <source>
        <dbReference type="SAM" id="MobiDB-lite"/>
    </source>
</evidence>
<dbReference type="Proteomes" id="UP000799118">
    <property type="component" value="Unassembled WGS sequence"/>
</dbReference>
<dbReference type="AlphaFoldDB" id="A0A6A4GG08"/>
<keyword evidence="3" id="KW-1185">Reference proteome</keyword>
<feature type="compositionally biased region" description="Acidic residues" evidence="1">
    <location>
        <begin position="87"/>
        <end position="96"/>
    </location>
</feature>
<evidence type="ECO:0000313" key="2">
    <source>
        <dbReference type="EMBL" id="KAE9384401.1"/>
    </source>
</evidence>
<dbReference type="EMBL" id="ML770153">
    <property type="protein sequence ID" value="KAE9384401.1"/>
    <property type="molecule type" value="Genomic_DNA"/>
</dbReference>
<gene>
    <name evidence="2" type="ORF">BT96DRAFT_950591</name>
</gene>
<name>A0A6A4GG08_9AGAR</name>
<proteinExistence type="predicted"/>
<protein>
    <submittedName>
        <fullName evidence="2">Uncharacterized protein</fullName>
    </submittedName>
</protein>
<organism evidence="2 3">
    <name type="scientific">Gymnopus androsaceus JB14</name>
    <dbReference type="NCBI Taxonomy" id="1447944"/>
    <lineage>
        <taxon>Eukaryota</taxon>
        <taxon>Fungi</taxon>
        <taxon>Dikarya</taxon>
        <taxon>Basidiomycota</taxon>
        <taxon>Agaricomycotina</taxon>
        <taxon>Agaricomycetes</taxon>
        <taxon>Agaricomycetidae</taxon>
        <taxon>Agaricales</taxon>
        <taxon>Marasmiineae</taxon>
        <taxon>Omphalotaceae</taxon>
        <taxon>Gymnopus</taxon>
    </lineage>
</organism>
<accession>A0A6A4GG08</accession>
<reference evidence="2" key="1">
    <citation type="journal article" date="2019" name="Environ. Microbiol.">
        <title>Fungal ecological strategies reflected in gene transcription - a case study of two litter decomposers.</title>
        <authorList>
            <person name="Barbi F."/>
            <person name="Kohler A."/>
            <person name="Barry K."/>
            <person name="Baskaran P."/>
            <person name="Daum C."/>
            <person name="Fauchery L."/>
            <person name="Ihrmark K."/>
            <person name="Kuo A."/>
            <person name="LaButti K."/>
            <person name="Lipzen A."/>
            <person name="Morin E."/>
            <person name="Grigoriev I.V."/>
            <person name="Henrissat B."/>
            <person name="Lindahl B."/>
            <person name="Martin F."/>
        </authorList>
    </citation>
    <scope>NUCLEOTIDE SEQUENCE</scope>
    <source>
        <strain evidence="2">JB14</strain>
    </source>
</reference>
<feature type="compositionally biased region" description="Low complexity" evidence="1">
    <location>
        <begin position="1"/>
        <end position="15"/>
    </location>
</feature>
<feature type="region of interest" description="Disordered" evidence="1">
    <location>
        <begin position="65"/>
        <end position="109"/>
    </location>
</feature>
<sequence>MSQQVVGGSVSGDSSTEYTKGGLEAHTREAAESALSMGICAYMHCKCTTKNISITILYDNAALGLSDKDRESDNSEEDKDSEKLDALDDDDLPGEDDWSKIPQQSGSNLSCRVDHSGHLLNDWYKQDEVDLEIQYSGEEIEEEDIGGVDSDDKGNWGSDCNA</sequence>
<feature type="region of interest" description="Disordered" evidence="1">
    <location>
        <begin position="135"/>
        <end position="162"/>
    </location>
</feature>
<evidence type="ECO:0000313" key="3">
    <source>
        <dbReference type="Proteomes" id="UP000799118"/>
    </source>
</evidence>